<keyword evidence="6" id="KW-0809">Transit peptide</keyword>
<evidence type="ECO:0000256" key="8">
    <source>
        <dbReference type="ARBA" id="ARBA00023010"/>
    </source>
</evidence>
<keyword evidence="9 11" id="KW-0496">Mitochondrion</keyword>
<dbReference type="Pfam" id="PF08294">
    <property type="entry name" value="TIM21"/>
    <property type="match status" value="1"/>
</dbReference>
<dbReference type="KEGG" id="zmk:HG535_0A08560"/>
<keyword evidence="11" id="KW-0813">Transport</keyword>
<dbReference type="GO" id="GO:0005744">
    <property type="term" value="C:TIM23 mitochondrial import inner membrane translocase complex"/>
    <property type="evidence" value="ECO:0007669"/>
    <property type="project" value="UniProtKB-UniRule"/>
</dbReference>
<dbReference type="OrthoDB" id="436405at2759"/>
<name>A0A7H9AWW7_ZYGMR</name>
<keyword evidence="7 11" id="KW-1133">Transmembrane helix</keyword>
<organism evidence="12 13">
    <name type="scientific">Zygotorulaspora mrakii</name>
    <name type="common">Zygosaccharomyces mrakii</name>
    <dbReference type="NCBI Taxonomy" id="42260"/>
    <lineage>
        <taxon>Eukaryota</taxon>
        <taxon>Fungi</taxon>
        <taxon>Dikarya</taxon>
        <taxon>Ascomycota</taxon>
        <taxon>Saccharomycotina</taxon>
        <taxon>Saccharomycetes</taxon>
        <taxon>Saccharomycetales</taxon>
        <taxon>Saccharomycetaceae</taxon>
        <taxon>Zygotorulaspora</taxon>
    </lineage>
</organism>
<evidence type="ECO:0000256" key="6">
    <source>
        <dbReference type="ARBA" id="ARBA00022946"/>
    </source>
</evidence>
<keyword evidence="13" id="KW-1185">Reference proteome</keyword>
<evidence type="ECO:0000256" key="11">
    <source>
        <dbReference type="RuleBase" id="RU367142"/>
    </source>
</evidence>
<evidence type="ECO:0000256" key="9">
    <source>
        <dbReference type="ARBA" id="ARBA00023128"/>
    </source>
</evidence>
<evidence type="ECO:0000256" key="2">
    <source>
        <dbReference type="ARBA" id="ARBA00010867"/>
    </source>
</evidence>
<feature type="transmembrane region" description="Helical" evidence="11">
    <location>
        <begin position="81"/>
        <end position="108"/>
    </location>
</feature>
<accession>A0A7H9AWW7</accession>
<evidence type="ECO:0000313" key="13">
    <source>
        <dbReference type="Proteomes" id="UP000509704"/>
    </source>
</evidence>
<dbReference type="GO" id="GO:0030150">
    <property type="term" value="P:protein import into mitochondrial matrix"/>
    <property type="evidence" value="ECO:0007669"/>
    <property type="project" value="UniProtKB-UniRule"/>
</dbReference>
<dbReference type="Proteomes" id="UP000509704">
    <property type="component" value="Chromosome 1"/>
</dbReference>
<comment type="subunit">
    <text evidence="11">Component of the TIM23 complex.</text>
</comment>
<evidence type="ECO:0000313" key="12">
    <source>
        <dbReference type="EMBL" id="QLG70910.1"/>
    </source>
</evidence>
<dbReference type="InterPro" id="IPR038552">
    <property type="entry name" value="Tim21_IMS_sf"/>
</dbReference>
<evidence type="ECO:0000256" key="3">
    <source>
        <dbReference type="ARBA" id="ARBA00020726"/>
    </source>
</evidence>
<protein>
    <recommendedName>
        <fullName evidence="3 11">Mitochondrial import inner membrane translocase subunit Tim21</fullName>
    </recommendedName>
</protein>
<dbReference type="EMBL" id="CP058604">
    <property type="protein sequence ID" value="QLG70910.1"/>
    <property type="molecule type" value="Genomic_DNA"/>
</dbReference>
<evidence type="ECO:0000256" key="7">
    <source>
        <dbReference type="ARBA" id="ARBA00022989"/>
    </source>
</evidence>
<keyword evidence="5 11" id="KW-0999">Mitochondrion inner membrane</keyword>
<keyword evidence="10 11" id="KW-0472">Membrane</keyword>
<keyword evidence="11" id="KW-0653">Protein transport</keyword>
<dbReference type="PANTHER" id="PTHR13032">
    <property type="entry name" value="MITOCHONDRIAL IMPORT INNER MEMBRANE TRANSLOCASE SUBUNIT TIM21"/>
    <property type="match status" value="1"/>
</dbReference>
<evidence type="ECO:0000256" key="1">
    <source>
        <dbReference type="ARBA" id="ARBA00004434"/>
    </source>
</evidence>
<comment type="similarity">
    <text evidence="2 11">Belongs to the TIM21 family.</text>
</comment>
<sequence length="252" mass="28348">MLKFGGTLVSLAGRPLITAVSATYSPLVNSCQRKCYKSTLSIRALTYATNKRYSTFNAHSGKYNESSNATKKKKATVWPRIRAFTTFTISGALVIGAAGLSIIVIYLIGSELFSPSGDTRIFNRSVSIIEKDETARGLLHCEDTDTSKERLKAYGETFASDKWTRNRPISSSKKIDKYGKAHYYMRFHVESKNKRGLVHIEAVESQKHYQPDFTSMYIDVPGEKRYYLIKPKIHAVARPNGFLGVNWGPKRD</sequence>
<evidence type="ECO:0000256" key="10">
    <source>
        <dbReference type="ARBA" id="ARBA00023136"/>
    </source>
</evidence>
<keyword evidence="8 11" id="KW-0811">Translocation</keyword>
<dbReference type="FunFam" id="3.10.450.320:FF:000002">
    <property type="entry name" value="Mitochondrial import inner membrane translocase subunit tim21"/>
    <property type="match status" value="1"/>
</dbReference>
<dbReference type="RefSeq" id="XP_037142638.1">
    <property type="nucleotide sequence ID" value="XM_037286743.1"/>
</dbReference>
<reference evidence="12 13" key="1">
    <citation type="submission" date="2020-07" db="EMBL/GenBank/DDBJ databases">
        <title>The yeast mating-type switching endonuclease HO is a domesticated member of an unorthodox homing genetic element family.</title>
        <authorList>
            <person name="Coughlan A.Y."/>
            <person name="Lombardi L."/>
            <person name="Braun-Galleani S."/>
            <person name="Martos A.R."/>
            <person name="Galeote V."/>
            <person name="Bigey F."/>
            <person name="Dequin S."/>
            <person name="Byrne K.P."/>
            <person name="Wolfe K.H."/>
        </authorList>
    </citation>
    <scope>NUCLEOTIDE SEQUENCE [LARGE SCALE GENOMIC DNA]</scope>
    <source>
        <strain evidence="12 13">NRRL Y-6702</strain>
    </source>
</reference>
<comment type="subcellular location">
    <subcellularLocation>
        <location evidence="1 11">Mitochondrion inner membrane</location>
        <topology evidence="1 11">Single-pass membrane protein</topology>
    </subcellularLocation>
</comment>
<dbReference type="GeneID" id="59234547"/>
<dbReference type="PANTHER" id="PTHR13032:SF6">
    <property type="entry name" value="MITOCHONDRIAL IMPORT INNER MEMBRANE TRANSLOCASE SUBUNIT TIM21"/>
    <property type="match status" value="1"/>
</dbReference>
<comment type="function">
    <text evidence="11">Essential component of the TIM23 complex, a complex that mediates the translocation of transit peptide-containing proteins across the mitochondrial inner membrane.</text>
</comment>
<dbReference type="InterPro" id="IPR013261">
    <property type="entry name" value="Tim21"/>
</dbReference>
<dbReference type="Gene3D" id="3.10.450.320">
    <property type="entry name" value="Mitochondrial import inner membrane translocase subunit Tim21"/>
    <property type="match status" value="1"/>
</dbReference>
<gene>
    <name evidence="12" type="ORF">HG535_0A08560</name>
</gene>
<proteinExistence type="inferred from homology"/>
<evidence type="ECO:0000256" key="4">
    <source>
        <dbReference type="ARBA" id="ARBA00022692"/>
    </source>
</evidence>
<keyword evidence="4 11" id="KW-0812">Transmembrane</keyword>
<evidence type="ECO:0000256" key="5">
    <source>
        <dbReference type="ARBA" id="ARBA00022792"/>
    </source>
</evidence>
<dbReference type="AlphaFoldDB" id="A0A7H9AWW7"/>